<organism evidence="5 6">
    <name type="scientific">Cafeteria roenbergensis</name>
    <name type="common">Marine flagellate</name>
    <dbReference type="NCBI Taxonomy" id="33653"/>
    <lineage>
        <taxon>Eukaryota</taxon>
        <taxon>Sar</taxon>
        <taxon>Stramenopiles</taxon>
        <taxon>Bigyra</taxon>
        <taxon>Opalozoa</taxon>
        <taxon>Bicosoecida</taxon>
        <taxon>Cafeteriaceae</taxon>
        <taxon>Cafeteria</taxon>
    </lineage>
</organism>
<dbReference type="GO" id="GO:0030691">
    <property type="term" value="C:Noc2p-Noc3p complex"/>
    <property type="evidence" value="ECO:0007669"/>
    <property type="project" value="TreeGrafter"/>
</dbReference>
<evidence type="ECO:0000256" key="2">
    <source>
        <dbReference type="ARBA" id="ARBA00005907"/>
    </source>
</evidence>
<feature type="region of interest" description="Disordered" evidence="4">
    <location>
        <begin position="36"/>
        <end position="141"/>
    </location>
</feature>
<comment type="subcellular location">
    <subcellularLocation>
        <location evidence="1">Nucleus</location>
    </subcellularLocation>
</comment>
<feature type="compositionally biased region" description="Acidic residues" evidence="4">
    <location>
        <begin position="67"/>
        <end position="81"/>
    </location>
</feature>
<keyword evidence="3" id="KW-0539">Nucleus</keyword>
<evidence type="ECO:0000256" key="3">
    <source>
        <dbReference type="ARBA" id="ARBA00023242"/>
    </source>
</evidence>
<dbReference type="InterPro" id="IPR005343">
    <property type="entry name" value="Noc2"/>
</dbReference>
<comment type="caution">
    <text evidence="5">The sequence shown here is derived from an EMBL/GenBank/DDBJ whole genome shotgun (WGS) entry which is preliminary data.</text>
</comment>
<evidence type="ECO:0000256" key="1">
    <source>
        <dbReference type="ARBA" id="ARBA00004123"/>
    </source>
</evidence>
<dbReference type="GO" id="GO:0042273">
    <property type="term" value="P:ribosomal large subunit biogenesis"/>
    <property type="evidence" value="ECO:0007669"/>
    <property type="project" value="TreeGrafter"/>
</dbReference>
<dbReference type="AlphaFoldDB" id="A0A5A8C3F5"/>
<accession>A0A5A8C3F5</accession>
<name>A0A5A8C3F5_CAFRO</name>
<evidence type="ECO:0000313" key="6">
    <source>
        <dbReference type="Proteomes" id="UP000325113"/>
    </source>
</evidence>
<dbReference type="EMBL" id="VLTM01000181">
    <property type="protein sequence ID" value="KAA0146640.1"/>
    <property type="molecule type" value="Genomic_DNA"/>
</dbReference>
<protein>
    <recommendedName>
        <fullName evidence="7">Nucleolar complex protein 2 homolog</fullName>
    </recommendedName>
</protein>
<comment type="similarity">
    <text evidence="2">Belongs to the NOC2 family.</text>
</comment>
<dbReference type="PANTHER" id="PTHR12687">
    <property type="entry name" value="NUCLEOLAR COMPLEX 2 AND RAD4-RELATED"/>
    <property type="match status" value="1"/>
</dbReference>
<reference evidence="5 6" key="1">
    <citation type="submission" date="2019-07" db="EMBL/GenBank/DDBJ databases">
        <title>Genomes of Cafeteria roenbergensis.</title>
        <authorList>
            <person name="Fischer M.G."/>
            <person name="Hackl T."/>
            <person name="Roman M."/>
        </authorList>
    </citation>
    <scope>NUCLEOTIDE SEQUENCE [LARGE SCALE GENOMIC DNA]</scope>
    <source>
        <strain evidence="5 6">Cflag</strain>
    </source>
</reference>
<sequence length="756" mass="78780">MPSKKASQQKEMERLASADPEFFAFLKKQDPALLSAMGAKEAGRSGKKAARPARGSKSAKRAGAAAESDEEGEDDDDDESGNDASASTDEEGDGSAGEDDDEEDEEDEADGDDDDDDDSSSDEEEDEAEAAEARAAAAEVTGAPQGTVLTVSAVEKMAQLAVAEGHTKAVRELVHALRAAAAAAEAGGVGGNGKGDADAESLKYSITTVAVYHRVLVAGLRRLPGLLLAAVTGAPAAAKAARGKRQRDEDGADAPAEAAAPVFSGSRFARHRTTIRAALGAVLRLLPNLRSRSLSVFALRCLRAWVPLFEPFPKHARSLLKALLSQWTTSEDPGVQLVAFLRLRQCALALPAAMGADRILKGLYVGFLRATRSLGAPTSSAVARQGNDAAARLALMGNCVVEAAGIFPAMTYRHAFVYIRQLAVHLRAALTSPTGSNRDKVLRWQFVSAVRLWCAVLRAHAAGPSADAAVNPLADLIFPLTQVALGVIRLAPGPAWQPLKLHILEALVELQWATGSFVPCAQPLIEVATFAVTGKGATSPQAAEGSAGGPRKHKPVTAEATRLATMLSSVLRIQSGMLTSPPVRGALLDRALAVLNDWLRVHHTSPAFPEVAGPVMAQLRALAKLATSRRAGAVLAGGVGAGWKARIRAVIASAEARAAEVARQRSASSLKPTDTEGVASFMAAERKAAAAAFATAKKAEAAEVGRQAKRAAMEAAADGTAGEDAPVPFGIADGGMEEAELEGEADEVRDIDMDEF</sequence>
<evidence type="ECO:0000313" key="5">
    <source>
        <dbReference type="EMBL" id="KAA0146640.1"/>
    </source>
</evidence>
<dbReference type="GO" id="GO:0005730">
    <property type="term" value="C:nucleolus"/>
    <property type="evidence" value="ECO:0007669"/>
    <property type="project" value="TreeGrafter"/>
</dbReference>
<dbReference type="GO" id="GO:0030690">
    <property type="term" value="C:Noc1p-Noc2p complex"/>
    <property type="evidence" value="ECO:0007669"/>
    <property type="project" value="TreeGrafter"/>
</dbReference>
<dbReference type="GO" id="GO:0005654">
    <property type="term" value="C:nucleoplasm"/>
    <property type="evidence" value="ECO:0007669"/>
    <property type="project" value="TreeGrafter"/>
</dbReference>
<gene>
    <name evidence="5" type="ORF">FNF31_07734</name>
</gene>
<proteinExistence type="inferred from homology"/>
<dbReference type="PANTHER" id="PTHR12687:SF4">
    <property type="entry name" value="NUCLEOLAR COMPLEX PROTEIN 2 HOMOLOG"/>
    <property type="match status" value="1"/>
</dbReference>
<feature type="compositionally biased region" description="Acidic residues" evidence="4">
    <location>
        <begin position="88"/>
        <end position="130"/>
    </location>
</feature>
<evidence type="ECO:0008006" key="7">
    <source>
        <dbReference type="Google" id="ProtNLM"/>
    </source>
</evidence>
<evidence type="ECO:0000256" key="4">
    <source>
        <dbReference type="SAM" id="MobiDB-lite"/>
    </source>
</evidence>
<dbReference type="Proteomes" id="UP000325113">
    <property type="component" value="Unassembled WGS sequence"/>
</dbReference>
<feature type="compositionally biased region" description="Low complexity" evidence="4">
    <location>
        <begin position="53"/>
        <end position="66"/>
    </location>
</feature>
<dbReference type="Pfam" id="PF03715">
    <property type="entry name" value="Noc2"/>
    <property type="match status" value="1"/>
</dbReference>